<dbReference type="InterPro" id="IPR005358">
    <property type="entry name" value="Puta_zinc/iron-chelating_dom"/>
</dbReference>
<organism evidence="1 2">
    <name type="scientific">Desulfobacula phenolica</name>
    <dbReference type="NCBI Taxonomy" id="90732"/>
    <lineage>
        <taxon>Bacteria</taxon>
        <taxon>Pseudomonadati</taxon>
        <taxon>Thermodesulfobacteriota</taxon>
        <taxon>Desulfobacteria</taxon>
        <taxon>Desulfobacterales</taxon>
        <taxon>Desulfobacteraceae</taxon>
        <taxon>Desulfobacula</taxon>
    </lineage>
</organism>
<keyword evidence="2" id="KW-1185">Reference proteome</keyword>
<sequence>MDSEYRTGNDIFECRQCGDCCKGFGGTYVTEQDIINISTYINFDPKKFVARYCDTSGSRYVLTLGIDGCCIFFDKTRQCTIHPVKPYMCKAWPFIKTVIGHPENWNAMANSCPGMKKDIPYKNLANIVTIEKGKLDKSIIPHIEL</sequence>
<evidence type="ECO:0008006" key="3">
    <source>
        <dbReference type="Google" id="ProtNLM"/>
    </source>
</evidence>
<dbReference type="EMBL" id="FNLL01000001">
    <property type="protein sequence ID" value="SDT84472.1"/>
    <property type="molecule type" value="Genomic_DNA"/>
</dbReference>
<dbReference type="PANTHER" id="PTHR35866">
    <property type="entry name" value="PUTATIVE-RELATED"/>
    <property type="match status" value="1"/>
</dbReference>
<dbReference type="Proteomes" id="UP000199608">
    <property type="component" value="Unassembled WGS sequence"/>
</dbReference>
<gene>
    <name evidence="1" type="ORF">SAMN04487931_101268</name>
</gene>
<dbReference type="PANTHER" id="PTHR35866:SF1">
    <property type="entry name" value="YKGJ FAMILY CYSTEINE CLUSTER PROTEIN"/>
    <property type="match status" value="1"/>
</dbReference>
<proteinExistence type="predicted"/>
<protein>
    <recommendedName>
        <fullName evidence="3">Zinc-or iron-chelating domain-containing protein</fullName>
    </recommendedName>
</protein>
<reference evidence="2" key="1">
    <citation type="submission" date="2016-10" db="EMBL/GenBank/DDBJ databases">
        <authorList>
            <person name="Varghese N."/>
            <person name="Submissions S."/>
        </authorList>
    </citation>
    <scope>NUCLEOTIDE SEQUENCE [LARGE SCALE GENOMIC DNA]</scope>
    <source>
        <strain evidence="2">DSM 3384</strain>
    </source>
</reference>
<evidence type="ECO:0000313" key="2">
    <source>
        <dbReference type="Proteomes" id="UP000199608"/>
    </source>
</evidence>
<dbReference type="Pfam" id="PF03692">
    <property type="entry name" value="CxxCxxCC"/>
    <property type="match status" value="1"/>
</dbReference>
<evidence type="ECO:0000313" key="1">
    <source>
        <dbReference type="EMBL" id="SDT84472.1"/>
    </source>
</evidence>
<accession>A0A1H2DNJ7</accession>
<name>A0A1H2DNJ7_9BACT</name>
<dbReference type="RefSeq" id="WP_092229667.1">
    <property type="nucleotide sequence ID" value="NZ_FNLL01000001.1"/>
</dbReference>
<dbReference type="AlphaFoldDB" id="A0A1H2DNJ7"/>